<dbReference type="Proteomes" id="UP000315648">
    <property type="component" value="Unassembled WGS sequence"/>
</dbReference>
<dbReference type="EMBL" id="VMBG01000001">
    <property type="protein sequence ID" value="TSJ78715.1"/>
    <property type="molecule type" value="Genomic_DNA"/>
</dbReference>
<feature type="domain" description="Enoyl reductase (ER)" evidence="1">
    <location>
        <begin position="7"/>
        <end position="328"/>
    </location>
</feature>
<dbReference type="Gene3D" id="3.90.180.10">
    <property type="entry name" value="Medium-chain alcohol dehydrogenases, catalytic domain"/>
    <property type="match status" value="1"/>
</dbReference>
<dbReference type="SUPFAM" id="SSF50129">
    <property type="entry name" value="GroES-like"/>
    <property type="match status" value="1"/>
</dbReference>
<dbReference type="InterPro" id="IPR036291">
    <property type="entry name" value="NAD(P)-bd_dom_sf"/>
</dbReference>
<dbReference type="InterPro" id="IPR052711">
    <property type="entry name" value="Zinc_ADH-like"/>
</dbReference>
<dbReference type="InterPro" id="IPR011032">
    <property type="entry name" value="GroES-like_sf"/>
</dbReference>
<dbReference type="InterPro" id="IPR020843">
    <property type="entry name" value="ER"/>
</dbReference>
<evidence type="ECO:0000313" key="3">
    <source>
        <dbReference type="Proteomes" id="UP000315648"/>
    </source>
</evidence>
<evidence type="ECO:0000259" key="1">
    <source>
        <dbReference type="SMART" id="SM00829"/>
    </source>
</evidence>
<accession>A0A556QPZ6</accession>
<organism evidence="2 3">
    <name type="scientific">Rariglobus hedericola</name>
    <dbReference type="NCBI Taxonomy" id="2597822"/>
    <lineage>
        <taxon>Bacteria</taxon>
        <taxon>Pseudomonadati</taxon>
        <taxon>Verrucomicrobiota</taxon>
        <taxon>Opitutia</taxon>
        <taxon>Opitutales</taxon>
        <taxon>Opitutaceae</taxon>
        <taxon>Rariglobus</taxon>
    </lineage>
</organism>
<dbReference type="RefSeq" id="WP_144229056.1">
    <property type="nucleotide sequence ID" value="NZ_CBCRVV010000002.1"/>
</dbReference>
<dbReference type="Gene3D" id="3.40.50.720">
    <property type="entry name" value="NAD(P)-binding Rossmann-like Domain"/>
    <property type="match status" value="1"/>
</dbReference>
<dbReference type="SUPFAM" id="SSF51735">
    <property type="entry name" value="NAD(P)-binding Rossmann-fold domains"/>
    <property type="match status" value="1"/>
</dbReference>
<dbReference type="InterPro" id="IPR013149">
    <property type="entry name" value="ADH-like_C"/>
</dbReference>
<name>A0A556QPZ6_9BACT</name>
<dbReference type="OrthoDB" id="9787435at2"/>
<dbReference type="PANTHER" id="PTHR45033">
    <property type="match status" value="1"/>
</dbReference>
<comment type="caution">
    <text evidence="2">The sequence shown here is derived from an EMBL/GenBank/DDBJ whole genome shotgun (WGS) entry which is preliminary data.</text>
</comment>
<dbReference type="PANTHER" id="PTHR45033:SF3">
    <property type="entry name" value="DEHYDROGENASE, PUTATIVE (AFU_ORTHOLOGUE AFUA_2G13270)-RELATED"/>
    <property type="match status" value="1"/>
</dbReference>
<dbReference type="Pfam" id="PF00107">
    <property type="entry name" value="ADH_zinc_N"/>
    <property type="match status" value="1"/>
</dbReference>
<reference evidence="2 3" key="1">
    <citation type="submission" date="2019-07" db="EMBL/GenBank/DDBJ databases">
        <title>Description of 53C-WASEF.</title>
        <authorList>
            <person name="Pitt A."/>
            <person name="Hahn M.W."/>
        </authorList>
    </citation>
    <scope>NUCLEOTIDE SEQUENCE [LARGE SCALE GENOMIC DNA]</scope>
    <source>
        <strain evidence="2 3">53C-WASEF</strain>
    </source>
</reference>
<dbReference type="GO" id="GO:0016491">
    <property type="term" value="F:oxidoreductase activity"/>
    <property type="evidence" value="ECO:0007669"/>
    <property type="project" value="InterPro"/>
</dbReference>
<protein>
    <submittedName>
        <fullName evidence="2">Zinc-binding dehydrogenase</fullName>
    </submittedName>
</protein>
<proteinExistence type="predicted"/>
<dbReference type="SMART" id="SM00829">
    <property type="entry name" value="PKS_ER"/>
    <property type="match status" value="1"/>
</dbReference>
<dbReference type="InterPro" id="IPR013154">
    <property type="entry name" value="ADH-like_N"/>
</dbReference>
<dbReference type="Pfam" id="PF08240">
    <property type="entry name" value="ADH_N"/>
    <property type="match status" value="1"/>
</dbReference>
<gene>
    <name evidence="2" type="ORF">FPL22_05255</name>
</gene>
<evidence type="ECO:0000313" key="2">
    <source>
        <dbReference type="EMBL" id="TSJ78715.1"/>
    </source>
</evidence>
<keyword evidence="3" id="KW-1185">Reference proteome</keyword>
<sequence length="331" mass="34621">MRAVHLTAINALSIVEIPAPEPVAGEARVRLKAAALNHRDVWIKLGQYAGLKFPAQPGSDGAGVVESVGAGVDPVWVGSEVIINPSFGWGAQERAQSPDFTILGLPRDGTLAEVISVPVTQLAVKPSHLSWTEAAALPLAGLTAYRALFSRAAVRPGEKVLISGVGGGVALFALQFAVAHGAQVYVTSGSDEKIAKAIQLGAAGGFNYTHTGWAKTAVHAGHAFDVIVDSAGGDGFESLVDLAAPGGRLVFFGATRGNPPVLPMRKIFWRQLSLLGTTMGSPGDWEAMMVLVDRHRIVPVVSDTFPLTEAEAAFDLMEKGGQFGKIVITFA</sequence>
<dbReference type="AlphaFoldDB" id="A0A556QPZ6"/>